<dbReference type="EMBL" id="BARS01051570">
    <property type="protein sequence ID" value="GAG46673.1"/>
    <property type="molecule type" value="Genomic_DNA"/>
</dbReference>
<name>X0YD88_9ZZZZ</name>
<dbReference type="AlphaFoldDB" id="X0YD88"/>
<reference evidence="1" key="1">
    <citation type="journal article" date="2014" name="Front. Microbiol.">
        <title>High frequency of phylogenetically diverse reductive dehalogenase-homologous genes in deep subseafloor sedimentary metagenomes.</title>
        <authorList>
            <person name="Kawai M."/>
            <person name="Futagami T."/>
            <person name="Toyoda A."/>
            <person name="Takaki Y."/>
            <person name="Nishi S."/>
            <person name="Hori S."/>
            <person name="Arai W."/>
            <person name="Tsubouchi T."/>
            <person name="Morono Y."/>
            <person name="Uchiyama I."/>
            <person name="Ito T."/>
            <person name="Fujiyama A."/>
            <person name="Inagaki F."/>
            <person name="Takami H."/>
        </authorList>
    </citation>
    <scope>NUCLEOTIDE SEQUENCE</scope>
    <source>
        <strain evidence="1">Expedition CK06-06</strain>
    </source>
</reference>
<protein>
    <submittedName>
        <fullName evidence="1">Uncharacterized protein</fullName>
    </submittedName>
</protein>
<gene>
    <name evidence="1" type="ORF">S01H1_76789</name>
</gene>
<proteinExistence type="predicted"/>
<organism evidence="1">
    <name type="scientific">marine sediment metagenome</name>
    <dbReference type="NCBI Taxonomy" id="412755"/>
    <lineage>
        <taxon>unclassified sequences</taxon>
        <taxon>metagenomes</taxon>
        <taxon>ecological metagenomes</taxon>
    </lineage>
</organism>
<sequence>MSDPAHKTSNGRRLQTGALVTLILAAIGGAMAIGADRNKLADHGRRIGDTEQFISDSRDAWSDVRERLVRIETKLEE</sequence>
<comment type="caution">
    <text evidence="1">The sequence shown here is derived from an EMBL/GenBank/DDBJ whole genome shotgun (WGS) entry which is preliminary data.</text>
</comment>
<evidence type="ECO:0000313" key="1">
    <source>
        <dbReference type="EMBL" id="GAG46673.1"/>
    </source>
</evidence>
<accession>X0YD88</accession>